<dbReference type="EMBL" id="LR877147">
    <property type="protein sequence ID" value="CAD2214259.1"/>
    <property type="molecule type" value="Genomic_DNA"/>
</dbReference>
<sequence>MSQSSQANRSTESGMSSLQRSGLNISVGDTKSIVLALQALQQKIRALERDRDYHQEQYERSLQANEAYKLEMESQMEQERAAYRKREEALRAQLQRTLDEKRHLETSTDNDDLMQFRSELETMIAEEKRHAQQREGKLADEIERLRAEVEQERRTHRQLLESSQKIRAEREEACRTNEQLRHALNELISREEQLRASPPRHIKSTTKGNRPATKRSHSSVRDRDRSARRPSYRDPTVNSILRDIRNVSAESPCTHDEASFSTTPVPRRSSPASRNTSALRTRPLDDYTPPKKSAQLAPQSVGYDDSVREVEQQIHEELMDLQAQYRSTVARAANENLPETVVTTALSRITSLIENKKKQLELLRGSYPSQKCLRSRKSGG</sequence>
<accession>A0A7G2C3U7</accession>
<evidence type="ECO:0000256" key="1">
    <source>
        <dbReference type="SAM" id="MobiDB-lite"/>
    </source>
</evidence>
<dbReference type="Proteomes" id="UP000515908">
    <property type="component" value="Chromosome 03"/>
</dbReference>
<gene>
    <name evidence="2" type="ORF">ADEAN_000170400</name>
</gene>
<reference evidence="2 3" key="1">
    <citation type="submission" date="2020-08" db="EMBL/GenBank/DDBJ databases">
        <authorList>
            <person name="Newling K."/>
            <person name="Davey J."/>
            <person name="Forrester S."/>
        </authorList>
    </citation>
    <scope>NUCLEOTIDE SEQUENCE [LARGE SCALE GENOMIC DNA]</scope>
    <source>
        <strain evidence="3">Crithidia deanei Carvalho (ATCC PRA-265)</strain>
    </source>
</reference>
<dbReference type="VEuPathDB" id="TriTrypDB:ADEAN_000170400"/>
<feature type="region of interest" description="Disordered" evidence="1">
    <location>
        <begin position="189"/>
        <end position="304"/>
    </location>
</feature>
<dbReference type="OrthoDB" id="265288at2759"/>
<feature type="compositionally biased region" description="Polar residues" evidence="1">
    <location>
        <begin position="259"/>
        <end position="279"/>
    </location>
</feature>
<proteinExistence type="predicted"/>
<organism evidence="2 3">
    <name type="scientific">Angomonas deanei</name>
    <dbReference type="NCBI Taxonomy" id="59799"/>
    <lineage>
        <taxon>Eukaryota</taxon>
        <taxon>Discoba</taxon>
        <taxon>Euglenozoa</taxon>
        <taxon>Kinetoplastea</taxon>
        <taxon>Metakinetoplastina</taxon>
        <taxon>Trypanosomatida</taxon>
        <taxon>Trypanosomatidae</taxon>
        <taxon>Strigomonadinae</taxon>
        <taxon>Angomonas</taxon>
    </lineage>
</organism>
<keyword evidence="3" id="KW-1185">Reference proteome</keyword>
<evidence type="ECO:0000313" key="2">
    <source>
        <dbReference type="EMBL" id="CAD2214259.1"/>
    </source>
</evidence>
<feature type="region of interest" description="Disordered" evidence="1">
    <location>
        <begin position="1"/>
        <end position="20"/>
    </location>
</feature>
<dbReference type="AlphaFoldDB" id="A0A7G2C3U7"/>
<protein>
    <submittedName>
        <fullName evidence="2">Uncharacterized protein</fullName>
    </submittedName>
</protein>
<name>A0A7G2C3U7_9TRYP</name>
<evidence type="ECO:0000313" key="3">
    <source>
        <dbReference type="Proteomes" id="UP000515908"/>
    </source>
</evidence>